<evidence type="ECO:0000313" key="17">
    <source>
        <dbReference type="Proteomes" id="UP000483820"/>
    </source>
</evidence>
<keyword evidence="8 13" id="KW-0809">Transit peptide</keyword>
<keyword evidence="12 13" id="KW-0472">Membrane</keyword>
<reference evidence="16 17" key="1">
    <citation type="submission" date="2019-12" db="EMBL/GenBank/DDBJ databases">
        <title>Chromosome-level assembly of the Caenorhabditis remanei genome.</title>
        <authorList>
            <person name="Teterina A.A."/>
            <person name="Willis J.H."/>
            <person name="Phillips P.C."/>
        </authorList>
    </citation>
    <scope>NUCLEOTIDE SEQUENCE [LARGE SCALE GENOMIC DNA]</scope>
    <source>
        <strain evidence="16 17">PX506</strain>
        <tissue evidence="16">Whole organism</tissue>
    </source>
</reference>
<dbReference type="Gene3D" id="3.40.50.1000">
    <property type="entry name" value="HAD superfamily/HAD-like"/>
    <property type="match status" value="1"/>
</dbReference>
<evidence type="ECO:0000256" key="3">
    <source>
        <dbReference type="ARBA" id="ARBA00006344"/>
    </source>
</evidence>
<dbReference type="Proteomes" id="UP000483820">
    <property type="component" value="Chromosome V"/>
</dbReference>
<evidence type="ECO:0000256" key="13">
    <source>
        <dbReference type="RuleBase" id="RU365079"/>
    </source>
</evidence>
<keyword evidence="9 13" id="KW-1133">Transmembrane helix</keyword>
<sequence length="456" mass="51768">MSLSKLSQTCFSRHQAKIFIRFSSSDFKSLLGPPAVANPYADNGRNRFAAPIVPINHGNVFASIKVPINETPEAIAYKPAVEDVKEPPIAERIMEKALKVEIAKEASTPSPVPAPTTAIDELNSLKDSLNKLEEAAAKPSSSSGSSGDNNDHTSTPEEIEARRKRMERNTRIGGYVVLGGSIIGFISFCFYYGRAQRDEAGNVIADEFSGSFLAPFYRIANSFKLWRDYVVEPAREQLLPDPLPAPYLQPKYTIVIELKNILVHPEWTYKTGYRFLKRPALDYFLDVIGYPNFEVVIYSSESMMTAAPVVDSFDPKQRIMYKLFRDCTKYMNGHHVKDLSKLNRDLSKVIYIDFDAKSGQLNPENMLRVPEWRGNMDDTSLVDLAELLKTIHLSDAEDVRPMLQYYSQYDDPAKEFRRRAVYLSQQEEQKKQQPDESSMLKRYSGRLFGFRRHASA</sequence>
<dbReference type="EMBL" id="WUAV01000005">
    <property type="protein sequence ID" value="KAF1749908.1"/>
    <property type="molecule type" value="Genomic_DNA"/>
</dbReference>
<evidence type="ECO:0000256" key="14">
    <source>
        <dbReference type="SAM" id="MobiDB-lite"/>
    </source>
</evidence>
<dbReference type="GeneID" id="9800019"/>
<dbReference type="AlphaFoldDB" id="A0A6A5G4G4"/>
<evidence type="ECO:0000256" key="2">
    <source>
        <dbReference type="ARBA" id="ARBA00004434"/>
    </source>
</evidence>
<dbReference type="InterPro" id="IPR036412">
    <property type="entry name" value="HAD-like_sf"/>
</dbReference>
<keyword evidence="4 13" id="KW-0813">Transport</keyword>
<keyword evidence="5 13" id="KW-0812">Transmembrane</keyword>
<dbReference type="InterPro" id="IPR023214">
    <property type="entry name" value="HAD_sf"/>
</dbReference>
<dbReference type="FunFam" id="3.40.50.1000:FF:000019">
    <property type="entry name" value="Mitochondrial import inner membrane translocase subunit TIM50"/>
    <property type="match status" value="1"/>
</dbReference>
<dbReference type="SUPFAM" id="SSF56784">
    <property type="entry name" value="HAD-like"/>
    <property type="match status" value="1"/>
</dbReference>
<dbReference type="PROSITE" id="PS50969">
    <property type="entry name" value="FCP1"/>
    <property type="match status" value="1"/>
</dbReference>
<keyword evidence="11 13" id="KW-0496">Mitochondrion</keyword>
<comment type="function">
    <text evidence="1 13">Essential component of the TIM23 complex, a complex that mediates the translocation of transit peptide-containing proteins across the mitochondrial inner membrane.</text>
</comment>
<protein>
    <recommendedName>
        <fullName evidence="13">Mitochondrial import inner membrane translocase subunit TIM50</fullName>
    </recommendedName>
</protein>
<dbReference type="GO" id="GO:0005744">
    <property type="term" value="C:TIM23 mitochondrial import inner membrane translocase complex"/>
    <property type="evidence" value="ECO:0007669"/>
    <property type="project" value="UniProtKB-UniRule"/>
</dbReference>
<evidence type="ECO:0000313" key="16">
    <source>
        <dbReference type="EMBL" id="KAF1749908.1"/>
    </source>
</evidence>
<comment type="caution">
    <text evidence="16">The sequence shown here is derived from an EMBL/GenBank/DDBJ whole genome shotgun (WGS) entry which is preliminary data.</text>
</comment>
<keyword evidence="10 13" id="KW-0811">Translocation</keyword>
<dbReference type="InterPro" id="IPR050365">
    <property type="entry name" value="TIM50"/>
</dbReference>
<accession>A0A6A5G4G4</accession>
<dbReference type="SMART" id="SM00577">
    <property type="entry name" value="CPDc"/>
    <property type="match status" value="1"/>
</dbReference>
<keyword evidence="7 13" id="KW-0653">Protein transport</keyword>
<proteinExistence type="inferred from homology"/>
<gene>
    <name evidence="16" type="ORF">GCK72_016453</name>
</gene>
<dbReference type="PANTHER" id="PTHR12210">
    <property type="entry name" value="DULLARD PROTEIN PHOSPHATASE"/>
    <property type="match status" value="1"/>
</dbReference>
<evidence type="ECO:0000256" key="1">
    <source>
        <dbReference type="ARBA" id="ARBA00002959"/>
    </source>
</evidence>
<evidence type="ECO:0000256" key="7">
    <source>
        <dbReference type="ARBA" id="ARBA00022927"/>
    </source>
</evidence>
<evidence type="ECO:0000256" key="5">
    <source>
        <dbReference type="ARBA" id="ARBA00022692"/>
    </source>
</evidence>
<feature type="transmembrane region" description="Helical" evidence="13">
    <location>
        <begin position="172"/>
        <end position="193"/>
    </location>
</feature>
<evidence type="ECO:0000256" key="8">
    <source>
        <dbReference type="ARBA" id="ARBA00022946"/>
    </source>
</evidence>
<dbReference type="RefSeq" id="XP_003101484.2">
    <property type="nucleotide sequence ID" value="XM_003101436.2"/>
</dbReference>
<dbReference type="GO" id="GO:0015031">
    <property type="term" value="P:protein transport"/>
    <property type="evidence" value="ECO:0007669"/>
    <property type="project" value="UniProtKB-KW"/>
</dbReference>
<evidence type="ECO:0000259" key="15">
    <source>
        <dbReference type="PROSITE" id="PS50969"/>
    </source>
</evidence>
<feature type="domain" description="FCP1 homology" evidence="15">
    <location>
        <begin position="247"/>
        <end position="391"/>
    </location>
</feature>
<evidence type="ECO:0000256" key="4">
    <source>
        <dbReference type="ARBA" id="ARBA00022448"/>
    </source>
</evidence>
<feature type="region of interest" description="Disordered" evidence="14">
    <location>
        <begin position="133"/>
        <end position="161"/>
    </location>
</feature>
<organism evidence="16 17">
    <name type="scientific">Caenorhabditis remanei</name>
    <name type="common">Caenorhabditis vulgaris</name>
    <dbReference type="NCBI Taxonomy" id="31234"/>
    <lineage>
        <taxon>Eukaryota</taxon>
        <taxon>Metazoa</taxon>
        <taxon>Ecdysozoa</taxon>
        <taxon>Nematoda</taxon>
        <taxon>Chromadorea</taxon>
        <taxon>Rhabditida</taxon>
        <taxon>Rhabditina</taxon>
        <taxon>Rhabditomorpha</taxon>
        <taxon>Rhabditoidea</taxon>
        <taxon>Rhabditidae</taxon>
        <taxon>Peloderinae</taxon>
        <taxon>Caenorhabditis</taxon>
    </lineage>
</organism>
<keyword evidence="6" id="KW-0999">Mitochondrion inner membrane</keyword>
<dbReference type="CDD" id="cd07521">
    <property type="entry name" value="HAD_FCP1-like"/>
    <property type="match status" value="1"/>
</dbReference>
<comment type="subunit">
    <text evidence="13">Component of the TIM23 complex.</text>
</comment>
<dbReference type="InterPro" id="IPR004274">
    <property type="entry name" value="FCP1_dom"/>
</dbReference>
<evidence type="ECO:0000256" key="9">
    <source>
        <dbReference type="ARBA" id="ARBA00022989"/>
    </source>
</evidence>
<evidence type="ECO:0000256" key="12">
    <source>
        <dbReference type="ARBA" id="ARBA00023136"/>
    </source>
</evidence>
<comment type="subcellular location">
    <subcellularLocation>
        <location evidence="2 13">Mitochondrion inner membrane</location>
        <topology evidence="2 13">Single-pass membrane protein</topology>
    </subcellularLocation>
</comment>
<comment type="similarity">
    <text evidence="3 13">Belongs to the TIM50 family.</text>
</comment>
<dbReference type="KEGG" id="crq:GCK72_016453"/>
<evidence type="ECO:0000256" key="10">
    <source>
        <dbReference type="ARBA" id="ARBA00023010"/>
    </source>
</evidence>
<name>A0A6A5G4G4_CAERE</name>
<evidence type="ECO:0000256" key="6">
    <source>
        <dbReference type="ARBA" id="ARBA00022792"/>
    </source>
</evidence>
<feature type="compositionally biased region" description="Basic and acidic residues" evidence="14">
    <location>
        <begin position="149"/>
        <end position="161"/>
    </location>
</feature>
<evidence type="ECO:0000256" key="11">
    <source>
        <dbReference type="ARBA" id="ARBA00023128"/>
    </source>
</evidence>
<dbReference type="Pfam" id="PF03031">
    <property type="entry name" value="NIF"/>
    <property type="match status" value="1"/>
</dbReference>
<dbReference type="CTD" id="9800019"/>